<dbReference type="InterPro" id="IPR028098">
    <property type="entry name" value="Glyco_trans_4-like_N"/>
</dbReference>
<feature type="domain" description="Glycosyl transferase family 1" evidence="1">
    <location>
        <begin position="178"/>
        <end position="337"/>
    </location>
</feature>
<dbReference type="GO" id="GO:0016757">
    <property type="term" value="F:glycosyltransferase activity"/>
    <property type="evidence" value="ECO:0007669"/>
    <property type="project" value="InterPro"/>
</dbReference>
<dbReference type="Pfam" id="PF00534">
    <property type="entry name" value="Glycos_transf_1"/>
    <property type="match status" value="1"/>
</dbReference>
<reference evidence="3" key="1">
    <citation type="journal article" date="2014" name="Int. J. Syst. Evol. Microbiol.">
        <title>Complete genome sequence of Corynebacterium casei LMG S-19264T (=DSM 44701T), isolated from a smear-ripened cheese.</title>
        <authorList>
            <consortium name="US DOE Joint Genome Institute (JGI-PGF)"/>
            <person name="Walter F."/>
            <person name="Albersmeier A."/>
            <person name="Kalinowski J."/>
            <person name="Ruckert C."/>
        </authorList>
    </citation>
    <scope>NUCLEOTIDE SEQUENCE</scope>
    <source>
        <strain evidence="3">CGMCC 1.12214</strain>
    </source>
</reference>
<dbReference type="EMBL" id="BMES01000001">
    <property type="protein sequence ID" value="GGH09479.1"/>
    <property type="molecule type" value="Genomic_DNA"/>
</dbReference>
<dbReference type="RefSeq" id="WP_188516198.1">
    <property type="nucleotide sequence ID" value="NZ_BMES01000001.1"/>
</dbReference>
<organism evidence="3 4">
    <name type="scientific">Alsobacter metallidurans</name>
    <dbReference type="NCBI Taxonomy" id="340221"/>
    <lineage>
        <taxon>Bacteria</taxon>
        <taxon>Pseudomonadati</taxon>
        <taxon>Pseudomonadota</taxon>
        <taxon>Alphaproteobacteria</taxon>
        <taxon>Hyphomicrobiales</taxon>
        <taxon>Alsobacteraceae</taxon>
        <taxon>Alsobacter</taxon>
    </lineage>
</organism>
<dbReference type="Pfam" id="PF13439">
    <property type="entry name" value="Glyco_transf_4"/>
    <property type="match status" value="1"/>
</dbReference>
<gene>
    <name evidence="3" type="ORF">GCM10007036_05560</name>
</gene>
<dbReference type="SUPFAM" id="SSF53756">
    <property type="entry name" value="UDP-Glycosyltransferase/glycogen phosphorylase"/>
    <property type="match status" value="1"/>
</dbReference>
<dbReference type="Gene3D" id="3.40.50.2000">
    <property type="entry name" value="Glycogen Phosphorylase B"/>
    <property type="match status" value="2"/>
</dbReference>
<feature type="domain" description="Glycosyltransferase subfamily 4-like N-terminal" evidence="2">
    <location>
        <begin position="14"/>
        <end position="171"/>
    </location>
</feature>
<dbReference type="InterPro" id="IPR001296">
    <property type="entry name" value="Glyco_trans_1"/>
</dbReference>
<evidence type="ECO:0000259" key="1">
    <source>
        <dbReference type="Pfam" id="PF00534"/>
    </source>
</evidence>
<sequence>MAPVVLHLISSLRVGGAERMLVSLLSAARRDREARYVVCIMNDEIDPGLMAELEACGFPCYRLGRPEGRLHPRYMLELVRIVGRHGVQVVHTHNEGSRKWAMLLRLARPRLKVVYTLHCLGMAERYGAMARQLYRAGVDATVAISPATAREGDAIGARRLVEIPNGVELERFRGARRERFATGPLRLLQVGRFSPEKGQDILIRALANLKSRGVEAACTLAGVTLGARDPWLAELQALARELGVADRVDFVFGRTDVENLLLDADVCVMPSRSEGFGLALVEAMAAGVPVVASQVGGLAALVQDGVNGLLFAAEDAPGLADAIARLAADPTLRRSLAMEGAASAECYGIDATLRDHARLYADLAA</sequence>
<keyword evidence="4" id="KW-1185">Reference proteome</keyword>
<protein>
    <submittedName>
        <fullName evidence="3">Glycosyl transferase family 1</fullName>
    </submittedName>
</protein>
<dbReference type="CDD" id="cd03801">
    <property type="entry name" value="GT4_PimA-like"/>
    <property type="match status" value="1"/>
</dbReference>
<evidence type="ECO:0000313" key="4">
    <source>
        <dbReference type="Proteomes" id="UP000603912"/>
    </source>
</evidence>
<reference evidence="3" key="2">
    <citation type="submission" date="2020-09" db="EMBL/GenBank/DDBJ databases">
        <authorList>
            <person name="Sun Q."/>
            <person name="Zhou Y."/>
        </authorList>
    </citation>
    <scope>NUCLEOTIDE SEQUENCE</scope>
    <source>
        <strain evidence="3">CGMCC 1.12214</strain>
    </source>
</reference>
<dbReference type="PANTHER" id="PTHR12526">
    <property type="entry name" value="GLYCOSYLTRANSFERASE"/>
    <property type="match status" value="1"/>
</dbReference>
<accession>A0A917I3S0</accession>
<name>A0A917I3S0_9HYPH</name>
<comment type="caution">
    <text evidence="3">The sequence shown here is derived from an EMBL/GenBank/DDBJ whole genome shotgun (WGS) entry which is preliminary data.</text>
</comment>
<proteinExistence type="predicted"/>
<dbReference type="AlphaFoldDB" id="A0A917I3S0"/>
<evidence type="ECO:0000313" key="3">
    <source>
        <dbReference type="EMBL" id="GGH09479.1"/>
    </source>
</evidence>
<evidence type="ECO:0000259" key="2">
    <source>
        <dbReference type="Pfam" id="PF13439"/>
    </source>
</evidence>
<dbReference type="Proteomes" id="UP000603912">
    <property type="component" value="Unassembled WGS sequence"/>
</dbReference>
<keyword evidence="3" id="KW-0808">Transferase</keyword>